<keyword evidence="5 9" id="KW-0472">Membrane</keyword>
<evidence type="ECO:0000313" key="11">
    <source>
        <dbReference type="EMBL" id="MEQ2176462.1"/>
    </source>
</evidence>
<reference evidence="11 12" key="1">
    <citation type="submission" date="2021-06" db="EMBL/GenBank/DDBJ databases">
        <authorList>
            <person name="Palmer J.M."/>
        </authorList>
    </citation>
    <scope>NUCLEOTIDE SEQUENCE [LARGE SCALE GENOMIC DNA]</scope>
    <source>
        <strain evidence="11 12">GA_2019</strain>
        <tissue evidence="11">Muscle</tissue>
    </source>
</reference>
<keyword evidence="2 9" id="KW-0812">Transmembrane</keyword>
<feature type="transmembrane region" description="Helical" evidence="9">
    <location>
        <begin position="176"/>
        <end position="197"/>
    </location>
</feature>
<dbReference type="EMBL" id="JAHRIO010053829">
    <property type="protein sequence ID" value="MEQ2176462.1"/>
    <property type="molecule type" value="Genomic_DNA"/>
</dbReference>
<proteinExistence type="predicted"/>
<keyword evidence="8" id="KW-0807">Transducer</keyword>
<comment type="caution">
    <text evidence="11">The sequence shown here is derived from an EMBL/GenBank/DDBJ whole genome shotgun (WGS) entry which is preliminary data.</text>
</comment>
<gene>
    <name evidence="11" type="ORF">GOODEAATRI_028194</name>
</gene>
<evidence type="ECO:0000256" key="5">
    <source>
        <dbReference type="ARBA" id="ARBA00023136"/>
    </source>
</evidence>
<keyword evidence="4" id="KW-0297">G-protein coupled receptor</keyword>
<name>A0ABV0NYC7_9TELE</name>
<evidence type="ECO:0000256" key="3">
    <source>
        <dbReference type="ARBA" id="ARBA00022989"/>
    </source>
</evidence>
<feature type="transmembrane region" description="Helical" evidence="9">
    <location>
        <begin position="217"/>
        <end position="237"/>
    </location>
</feature>
<evidence type="ECO:0000256" key="9">
    <source>
        <dbReference type="SAM" id="Phobius"/>
    </source>
</evidence>
<feature type="transmembrane region" description="Helical" evidence="9">
    <location>
        <begin position="249"/>
        <end position="272"/>
    </location>
</feature>
<protein>
    <recommendedName>
        <fullName evidence="10">G-protein coupled receptors family 1 profile domain-containing protein</fullName>
    </recommendedName>
</protein>
<dbReference type="InterPro" id="IPR000276">
    <property type="entry name" value="GPCR_Rhodpsn"/>
</dbReference>
<feature type="domain" description="G-protein coupled receptors family 1 profile" evidence="10">
    <location>
        <begin position="62"/>
        <end position="269"/>
    </location>
</feature>
<feature type="transmembrane region" description="Helical" evidence="9">
    <location>
        <begin position="110"/>
        <end position="129"/>
    </location>
</feature>
<dbReference type="PROSITE" id="PS00237">
    <property type="entry name" value="G_PROTEIN_RECEP_F1_1"/>
    <property type="match status" value="1"/>
</dbReference>
<sequence length="311" mass="35264">MEELNINETSLKNRFGYCQLSFNCSESFNESHHNYSDNSGLKSDDQFLDWMNWITISIGLPLTLIVIVAVFSQMKRDQGAPVYVINLLFTDLIQLCSRILMNSLNDDISVIIWDSSILASVGFMVCISFERYLVIAMPLWYRFRRNIKTSVVVCVVVWILPLLFFLFAFRGPDNEMVLNILGGFLLLPFPLFIFFLVGTFKTLSGALSVPADEKRRIVAIQVVVLLIYALLYLPIITKLLLVNQLANEGLGLVTSFCIFLSPLADTTLYLLIRKSILDKFLVSLCSCKICNNQEMSSRDCENTTVPNTETV</sequence>
<evidence type="ECO:0000256" key="2">
    <source>
        <dbReference type="ARBA" id="ARBA00022692"/>
    </source>
</evidence>
<dbReference type="PANTHER" id="PTHR24232">
    <property type="entry name" value="G-PROTEIN COUPLED RECEPTOR"/>
    <property type="match status" value="1"/>
</dbReference>
<evidence type="ECO:0000256" key="7">
    <source>
        <dbReference type="ARBA" id="ARBA00023180"/>
    </source>
</evidence>
<evidence type="ECO:0000256" key="8">
    <source>
        <dbReference type="ARBA" id="ARBA00023224"/>
    </source>
</evidence>
<dbReference type="PROSITE" id="PS50262">
    <property type="entry name" value="G_PROTEIN_RECEP_F1_2"/>
    <property type="match status" value="1"/>
</dbReference>
<evidence type="ECO:0000256" key="6">
    <source>
        <dbReference type="ARBA" id="ARBA00023170"/>
    </source>
</evidence>
<keyword evidence="7" id="KW-0325">Glycoprotein</keyword>
<keyword evidence="3 9" id="KW-1133">Transmembrane helix</keyword>
<comment type="subcellular location">
    <subcellularLocation>
        <location evidence="1">Membrane</location>
        <topology evidence="1">Multi-pass membrane protein</topology>
    </subcellularLocation>
</comment>
<dbReference type="PANTHER" id="PTHR24232:SF85">
    <property type="entry name" value="G-PROTEIN COUPLED RECEPTOR 4"/>
    <property type="match status" value="1"/>
</dbReference>
<feature type="transmembrane region" description="Helical" evidence="9">
    <location>
        <begin position="150"/>
        <end position="170"/>
    </location>
</feature>
<dbReference type="Gene3D" id="1.20.1070.10">
    <property type="entry name" value="Rhodopsin 7-helix transmembrane proteins"/>
    <property type="match status" value="1"/>
</dbReference>
<feature type="transmembrane region" description="Helical" evidence="9">
    <location>
        <begin position="50"/>
        <end position="71"/>
    </location>
</feature>
<feature type="transmembrane region" description="Helical" evidence="9">
    <location>
        <begin position="83"/>
        <end position="104"/>
    </location>
</feature>
<evidence type="ECO:0000256" key="1">
    <source>
        <dbReference type="ARBA" id="ARBA00004141"/>
    </source>
</evidence>
<dbReference type="Pfam" id="PF00001">
    <property type="entry name" value="7tm_1"/>
    <property type="match status" value="1"/>
</dbReference>
<keyword evidence="6" id="KW-0675">Receptor</keyword>
<accession>A0ABV0NYC7</accession>
<dbReference type="Proteomes" id="UP001476798">
    <property type="component" value="Unassembled WGS sequence"/>
</dbReference>
<evidence type="ECO:0000313" key="12">
    <source>
        <dbReference type="Proteomes" id="UP001476798"/>
    </source>
</evidence>
<keyword evidence="12" id="KW-1185">Reference proteome</keyword>
<dbReference type="InterPro" id="IPR017452">
    <property type="entry name" value="GPCR_Rhodpsn_7TM"/>
</dbReference>
<organism evidence="11 12">
    <name type="scientific">Goodea atripinnis</name>
    <dbReference type="NCBI Taxonomy" id="208336"/>
    <lineage>
        <taxon>Eukaryota</taxon>
        <taxon>Metazoa</taxon>
        <taxon>Chordata</taxon>
        <taxon>Craniata</taxon>
        <taxon>Vertebrata</taxon>
        <taxon>Euteleostomi</taxon>
        <taxon>Actinopterygii</taxon>
        <taxon>Neopterygii</taxon>
        <taxon>Teleostei</taxon>
        <taxon>Neoteleostei</taxon>
        <taxon>Acanthomorphata</taxon>
        <taxon>Ovalentaria</taxon>
        <taxon>Atherinomorphae</taxon>
        <taxon>Cyprinodontiformes</taxon>
        <taxon>Goodeidae</taxon>
        <taxon>Goodea</taxon>
    </lineage>
</organism>
<evidence type="ECO:0000256" key="4">
    <source>
        <dbReference type="ARBA" id="ARBA00023040"/>
    </source>
</evidence>
<evidence type="ECO:0000259" key="10">
    <source>
        <dbReference type="PROSITE" id="PS50262"/>
    </source>
</evidence>
<dbReference type="SUPFAM" id="SSF81321">
    <property type="entry name" value="Family A G protein-coupled receptor-like"/>
    <property type="match status" value="1"/>
</dbReference>